<reference evidence="2" key="1">
    <citation type="journal article" date="2020" name="Stud. Mycol.">
        <title>101 Dothideomycetes genomes: a test case for predicting lifestyles and emergence of pathogens.</title>
        <authorList>
            <person name="Haridas S."/>
            <person name="Albert R."/>
            <person name="Binder M."/>
            <person name="Bloem J."/>
            <person name="Labutti K."/>
            <person name="Salamov A."/>
            <person name="Andreopoulos B."/>
            <person name="Baker S."/>
            <person name="Barry K."/>
            <person name="Bills G."/>
            <person name="Bluhm B."/>
            <person name="Cannon C."/>
            <person name="Castanera R."/>
            <person name="Culley D."/>
            <person name="Daum C."/>
            <person name="Ezra D."/>
            <person name="Gonzalez J."/>
            <person name="Henrissat B."/>
            <person name="Kuo A."/>
            <person name="Liang C."/>
            <person name="Lipzen A."/>
            <person name="Lutzoni F."/>
            <person name="Magnuson J."/>
            <person name="Mondo S."/>
            <person name="Nolan M."/>
            <person name="Ohm R."/>
            <person name="Pangilinan J."/>
            <person name="Park H.-J."/>
            <person name="Ramirez L."/>
            <person name="Alfaro M."/>
            <person name="Sun H."/>
            <person name="Tritt A."/>
            <person name="Yoshinaga Y."/>
            <person name="Zwiers L.-H."/>
            <person name="Turgeon B."/>
            <person name="Goodwin S."/>
            <person name="Spatafora J."/>
            <person name="Crous P."/>
            <person name="Grigoriev I."/>
        </authorList>
    </citation>
    <scope>NUCLEOTIDE SEQUENCE</scope>
    <source>
        <strain evidence="2">CBS 116435</strain>
    </source>
</reference>
<dbReference type="EMBL" id="MU003807">
    <property type="protein sequence ID" value="KAF2719733.1"/>
    <property type="molecule type" value="Genomic_DNA"/>
</dbReference>
<evidence type="ECO:0000256" key="1">
    <source>
        <dbReference type="SAM" id="Phobius"/>
    </source>
</evidence>
<organism evidence="2 3">
    <name type="scientific">Polychaeton citri CBS 116435</name>
    <dbReference type="NCBI Taxonomy" id="1314669"/>
    <lineage>
        <taxon>Eukaryota</taxon>
        <taxon>Fungi</taxon>
        <taxon>Dikarya</taxon>
        <taxon>Ascomycota</taxon>
        <taxon>Pezizomycotina</taxon>
        <taxon>Dothideomycetes</taxon>
        <taxon>Dothideomycetidae</taxon>
        <taxon>Capnodiales</taxon>
        <taxon>Capnodiaceae</taxon>
        <taxon>Polychaeton</taxon>
    </lineage>
</organism>
<dbReference type="AlphaFoldDB" id="A0A9P4Q361"/>
<comment type="caution">
    <text evidence="2">The sequence shown here is derived from an EMBL/GenBank/DDBJ whole genome shotgun (WGS) entry which is preliminary data.</text>
</comment>
<sequence length="161" mass="18616">MPDYKPEKYDDTECSGSSVSSETVRLCEEDHARIQRPRPLWHKQRFRIIVKAVLVTTVLTLSFTGVWPRPPLNGHHFGPILPRKSVVLGNTAGFGPDVDYNNHEMLWNATEMSHIHQNWQKLFPSIHLQPLYSDLTITIEGRGYVVVDEHDNYDFLHPPFK</sequence>
<feature type="transmembrane region" description="Helical" evidence="1">
    <location>
        <begin position="48"/>
        <end position="67"/>
    </location>
</feature>
<dbReference type="Proteomes" id="UP000799441">
    <property type="component" value="Unassembled WGS sequence"/>
</dbReference>
<proteinExistence type="predicted"/>
<keyword evidence="3" id="KW-1185">Reference proteome</keyword>
<evidence type="ECO:0000313" key="2">
    <source>
        <dbReference type="EMBL" id="KAF2719733.1"/>
    </source>
</evidence>
<accession>A0A9P4Q361</accession>
<keyword evidence="1" id="KW-0812">Transmembrane</keyword>
<gene>
    <name evidence="2" type="ORF">K431DRAFT_295722</name>
</gene>
<protein>
    <submittedName>
        <fullName evidence="2">Uncharacterized protein</fullName>
    </submittedName>
</protein>
<keyword evidence="1" id="KW-0472">Membrane</keyword>
<name>A0A9P4Q361_9PEZI</name>
<keyword evidence="1" id="KW-1133">Transmembrane helix</keyword>
<evidence type="ECO:0000313" key="3">
    <source>
        <dbReference type="Proteomes" id="UP000799441"/>
    </source>
</evidence>